<accession>A0A0P6WT46</accession>
<dbReference type="Gene3D" id="3.40.50.2300">
    <property type="match status" value="1"/>
</dbReference>
<dbReference type="PROSITE" id="PS50110">
    <property type="entry name" value="RESPONSE_REGULATORY"/>
    <property type="match status" value="1"/>
</dbReference>
<dbReference type="OrthoDB" id="9790454at2"/>
<keyword evidence="1 6" id="KW-0597">Phosphoprotein</keyword>
<feature type="DNA-binding region" description="OmpR/PhoB-type" evidence="7">
    <location>
        <begin position="128"/>
        <end position="230"/>
    </location>
</feature>
<evidence type="ECO:0000256" key="2">
    <source>
        <dbReference type="ARBA" id="ARBA00023012"/>
    </source>
</evidence>
<dbReference type="Proteomes" id="UP000050430">
    <property type="component" value="Unassembled WGS sequence"/>
</dbReference>
<dbReference type="STRING" id="229920.ADM99_04260"/>
<feature type="domain" description="OmpR/PhoB-type" evidence="9">
    <location>
        <begin position="128"/>
        <end position="230"/>
    </location>
</feature>
<keyword evidence="11" id="KW-1185">Reference proteome</keyword>
<dbReference type="GO" id="GO:0005829">
    <property type="term" value="C:cytosol"/>
    <property type="evidence" value="ECO:0007669"/>
    <property type="project" value="TreeGrafter"/>
</dbReference>
<dbReference type="SUPFAM" id="SSF46894">
    <property type="entry name" value="C-terminal effector domain of the bipartite response regulators"/>
    <property type="match status" value="1"/>
</dbReference>
<dbReference type="AlphaFoldDB" id="A0A0P6WT46"/>
<evidence type="ECO:0000259" key="8">
    <source>
        <dbReference type="PROSITE" id="PS50110"/>
    </source>
</evidence>
<dbReference type="FunFam" id="3.40.50.2300:FF:000001">
    <property type="entry name" value="DNA-binding response regulator PhoB"/>
    <property type="match status" value="1"/>
</dbReference>
<dbReference type="GO" id="GO:0000156">
    <property type="term" value="F:phosphorelay response regulator activity"/>
    <property type="evidence" value="ECO:0007669"/>
    <property type="project" value="TreeGrafter"/>
</dbReference>
<evidence type="ECO:0000313" key="11">
    <source>
        <dbReference type="Proteomes" id="UP000050430"/>
    </source>
</evidence>
<organism evidence="10 11">
    <name type="scientific">Leptolinea tardivitalis</name>
    <dbReference type="NCBI Taxonomy" id="229920"/>
    <lineage>
        <taxon>Bacteria</taxon>
        <taxon>Bacillati</taxon>
        <taxon>Chloroflexota</taxon>
        <taxon>Anaerolineae</taxon>
        <taxon>Anaerolineales</taxon>
        <taxon>Anaerolineaceae</taxon>
        <taxon>Leptolinea</taxon>
    </lineage>
</organism>
<dbReference type="GO" id="GO:0006355">
    <property type="term" value="P:regulation of DNA-templated transcription"/>
    <property type="evidence" value="ECO:0007669"/>
    <property type="project" value="InterPro"/>
</dbReference>
<evidence type="ECO:0000256" key="4">
    <source>
        <dbReference type="ARBA" id="ARBA00023125"/>
    </source>
</evidence>
<dbReference type="InterPro" id="IPR001867">
    <property type="entry name" value="OmpR/PhoB-type_DNA-bd"/>
</dbReference>
<keyword evidence="3" id="KW-0805">Transcription regulation</keyword>
<dbReference type="PROSITE" id="PS51755">
    <property type="entry name" value="OMPR_PHOB"/>
    <property type="match status" value="1"/>
</dbReference>
<dbReference type="InterPro" id="IPR001789">
    <property type="entry name" value="Sig_transdc_resp-reg_receiver"/>
</dbReference>
<dbReference type="CDD" id="cd19937">
    <property type="entry name" value="REC_OmpR_BsPhoP-like"/>
    <property type="match status" value="1"/>
</dbReference>
<feature type="domain" description="Response regulatory" evidence="8">
    <location>
        <begin position="4"/>
        <end position="117"/>
    </location>
</feature>
<dbReference type="SUPFAM" id="SSF52172">
    <property type="entry name" value="CheY-like"/>
    <property type="match status" value="1"/>
</dbReference>
<evidence type="ECO:0000313" key="10">
    <source>
        <dbReference type="EMBL" id="KPL73416.1"/>
    </source>
</evidence>
<proteinExistence type="predicted"/>
<evidence type="ECO:0000256" key="7">
    <source>
        <dbReference type="PROSITE-ProRule" id="PRU01091"/>
    </source>
</evidence>
<evidence type="ECO:0000256" key="1">
    <source>
        <dbReference type="ARBA" id="ARBA00022553"/>
    </source>
</evidence>
<dbReference type="PANTHER" id="PTHR48111">
    <property type="entry name" value="REGULATOR OF RPOS"/>
    <property type="match status" value="1"/>
</dbReference>
<dbReference type="Gene3D" id="6.10.250.690">
    <property type="match status" value="1"/>
</dbReference>
<dbReference type="Gene3D" id="1.10.10.10">
    <property type="entry name" value="Winged helix-like DNA-binding domain superfamily/Winged helix DNA-binding domain"/>
    <property type="match status" value="1"/>
</dbReference>
<dbReference type="Pfam" id="PF00486">
    <property type="entry name" value="Trans_reg_C"/>
    <property type="match status" value="1"/>
</dbReference>
<evidence type="ECO:0000256" key="6">
    <source>
        <dbReference type="PROSITE-ProRule" id="PRU00169"/>
    </source>
</evidence>
<gene>
    <name evidence="10" type="ORF">ADM99_04260</name>
</gene>
<dbReference type="GO" id="GO:0032993">
    <property type="term" value="C:protein-DNA complex"/>
    <property type="evidence" value="ECO:0007669"/>
    <property type="project" value="TreeGrafter"/>
</dbReference>
<keyword evidence="2" id="KW-0902">Two-component regulatory system</keyword>
<dbReference type="CDD" id="cd00383">
    <property type="entry name" value="trans_reg_C"/>
    <property type="match status" value="1"/>
</dbReference>
<dbReference type="Pfam" id="PF00072">
    <property type="entry name" value="Response_reg"/>
    <property type="match status" value="1"/>
</dbReference>
<dbReference type="GO" id="GO:0000976">
    <property type="term" value="F:transcription cis-regulatory region binding"/>
    <property type="evidence" value="ECO:0007669"/>
    <property type="project" value="TreeGrafter"/>
</dbReference>
<dbReference type="InterPro" id="IPR016032">
    <property type="entry name" value="Sig_transdc_resp-reg_C-effctor"/>
</dbReference>
<dbReference type="SMART" id="SM00448">
    <property type="entry name" value="REC"/>
    <property type="match status" value="1"/>
</dbReference>
<sequence>MQTSILVVDDEPAVTDLLAYNLRKAGYQVYIAADGESALKIAHDDHPDLILLDVMIPELDGLDVCRELRKTSSVPVIMITARGEEVDRVVGLELGADDYVTKPFSVRELMARIKAVLRRSPLYEKEGTKTTTLHGKGGLVLDIGSRKACIDNVTISLTRLEFDVLLLLLQNAGRVLTRERLLEQAWGYEFAGDNRAVDSTIKRLRAKLRSISSEADCIEAVRGVGYRMEV</sequence>
<evidence type="ECO:0000256" key="3">
    <source>
        <dbReference type="ARBA" id="ARBA00023015"/>
    </source>
</evidence>
<dbReference type="InterPro" id="IPR039420">
    <property type="entry name" value="WalR-like"/>
</dbReference>
<keyword evidence="4 7" id="KW-0238">DNA-binding</keyword>
<dbReference type="PANTHER" id="PTHR48111:SF4">
    <property type="entry name" value="DNA-BINDING DUAL TRANSCRIPTIONAL REGULATOR OMPR"/>
    <property type="match status" value="1"/>
</dbReference>
<dbReference type="InterPro" id="IPR036388">
    <property type="entry name" value="WH-like_DNA-bd_sf"/>
</dbReference>
<dbReference type="InterPro" id="IPR011006">
    <property type="entry name" value="CheY-like_superfamily"/>
</dbReference>
<keyword evidence="5" id="KW-0804">Transcription</keyword>
<dbReference type="RefSeq" id="WP_062422013.1">
    <property type="nucleotide sequence ID" value="NZ_BBYA01000009.1"/>
</dbReference>
<evidence type="ECO:0000259" key="9">
    <source>
        <dbReference type="PROSITE" id="PS51755"/>
    </source>
</evidence>
<dbReference type="EMBL" id="LGCK01000006">
    <property type="protein sequence ID" value="KPL73416.1"/>
    <property type="molecule type" value="Genomic_DNA"/>
</dbReference>
<reference evidence="10 11" key="1">
    <citation type="submission" date="2015-07" db="EMBL/GenBank/DDBJ databases">
        <title>Genome sequence of Leptolinea tardivitalis DSM 16556.</title>
        <authorList>
            <person name="Hemp J."/>
            <person name="Ward L.M."/>
            <person name="Pace L.A."/>
            <person name="Fischer W.W."/>
        </authorList>
    </citation>
    <scope>NUCLEOTIDE SEQUENCE [LARGE SCALE GENOMIC DNA]</scope>
    <source>
        <strain evidence="10 11">YMTK-2</strain>
    </source>
</reference>
<evidence type="ECO:0008006" key="12">
    <source>
        <dbReference type="Google" id="ProtNLM"/>
    </source>
</evidence>
<protein>
    <recommendedName>
        <fullName evidence="12">XRE family transcriptional regulator</fullName>
    </recommendedName>
</protein>
<dbReference type="SMART" id="SM00862">
    <property type="entry name" value="Trans_reg_C"/>
    <property type="match status" value="1"/>
</dbReference>
<feature type="modified residue" description="4-aspartylphosphate" evidence="6">
    <location>
        <position position="53"/>
    </location>
</feature>
<comment type="caution">
    <text evidence="10">The sequence shown here is derived from an EMBL/GenBank/DDBJ whole genome shotgun (WGS) entry which is preliminary data.</text>
</comment>
<evidence type="ECO:0000256" key="5">
    <source>
        <dbReference type="ARBA" id="ARBA00023163"/>
    </source>
</evidence>
<name>A0A0P6WT46_9CHLR</name>